<protein>
    <submittedName>
        <fullName evidence="2">Uncharacterized protein</fullName>
    </submittedName>
</protein>
<reference evidence="3" key="1">
    <citation type="journal article" date="2019" name="Int. J. Syst. Evol. Microbiol.">
        <title>The Global Catalogue of Microorganisms (GCM) 10K type strain sequencing project: providing services to taxonomists for standard genome sequencing and annotation.</title>
        <authorList>
            <consortium name="The Broad Institute Genomics Platform"/>
            <consortium name="The Broad Institute Genome Sequencing Center for Infectious Disease"/>
            <person name="Wu L."/>
            <person name="Ma J."/>
        </authorList>
    </citation>
    <scope>NUCLEOTIDE SEQUENCE [LARGE SCALE GENOMIC DNA]</scope>
    <source>
        <strain evidence="3">JCM 16548</strain>
    </source>
</reference>
<keyword evidence="1" id="KW-0472">Membrane</keyword>
<proteinExistence type="predicted"/>
<evidence type="ECO:0000313" key="2">
    <source>
        <dbReference type="EMBL" id="GAA3707690.1"/>
    </source>
</evidence>
<dbReference type="EMBL" id="BAAAYX010000011">
    <property type="protein sequence ID" value="GAA3707690.1"/>
    <property type="molecule type" value="Genomic_DNA"/>
</dbReference>
<keyword evidence="1" id="KW-0812">Transmembrane</keyword>
<feature type="transmembrane region" description="Helical" evidence="1">
    <location>
        <begin position="257"/>
        <end position="279"/>
    </location>
</feature>
<accession>A0ABP7DPN1</accession>
<evidence type="ECO:0000313" key="3">
    <source>
        <dbReference type="Proteomes" id="UP001500051"/>
    </source>
</evidence>
<keyword evidence="3" id="KW-1185">Reference proteome</keyword>
<name>A0ABP7DPN1_9ACTN</name>
<feature type="transmembrane region" description="Helical" evidence="1">
    <location>
        <begin position="67"/>
        <end position="85"/>
    </location>
</feature>
<dbReference type="RefSeq" id="WP_344812916.1">
    <property type="nucleotide sequence ID" value="NZ_BAAAYX010000011.1"/>
</dbReference>
<gene>
    <name evidence="2" type="ORF">GCM10022204_27060</name>
</gene>
<feature type="transmembrane region" description="Helical" evidence="1">
    <location>
        <begin position="91"/>
        <end position="112"/>
    </location>
</feature>
<evidence type="ECO:0000256" key="1">
    <source>
        <dbReference type="SAM" id="Phobius"/>
    </source>
</evidence>
<keyword evidence="1" id="KW-1133">Transmembrane helix</keyword>
<comment type="caution">
    <text evidence="2">The sequence shown here is derived from an EMBL/GenBank/DDBJ whole genome shotgun (WGS) entry which is preliminary data.</text>
</comment>
<organism evidence="2 3">
    <name type="scientific">Microlunatus aurantiacus</name>
    <dbReference type="NCBI Taxonomy" id="446786"/>
    <lineage>
        <taxon>Bacteria</taxon>
        <taxon>Bacillati</taxon>
        <taxon>Actinomycetota</taxon>
        <taxon>Actinomycetes</taxon>
        <taxon>Propionibacteriales</taxon>
        <taxon>Propionibacteriaceae</taxon>
        <taxon>Microlunatus</taxon>
    </lineage>
</organism>
<sequence length="280" mass="31243">MDAAGADKAVQTTPLKHVGSRGPAWWTSFFLTVQEQKQLATVAWAEEPVRQIANLIQRYDREQNRQTLLSFGALGVYCLVFPALWLKAPAWVSLILFGSTFLVLGLSARLAVRLSRQRNELVIGSLMKVIRQLERPHLHFGEACRLINRAADLFYRSFSRRRGDKGLLKRRPPPRYRALEEADAERGAAAIASQAWRLAGKSPEPDAVADDLRRVVLRVASGNWRQVEHIDISGERPAIWSPPGFSRRVGAALQRDVTLKVLGLITAIIVLVAAVSKLLE</sequence>
<dbReference type="Proteomes" id="UP001500051">
    <property type="component" value="Unassembled WGS sequence"/>
</dbReference>